<organism evidence="1 2">
    <name type="scientific">Clostridium gallinarum</name>
    <dbReference type="NCBI Taxonomy" id="2762246"/>
    <lineage>
        <taxon>Bacteria</taxon>
        <taxon>Bacillati</taxon>
        <taxon>Bacillota</taxon>
        <taxon>Clostridia</taxon>
        <taxon>Eubacteriales</taxon>
        <taxon>Clostridiaceae</taxon>
        <taxon>Clostridium</taxon>
    </lineage>
</organism>
<sequence>MNKDILDKLAVKESENLSEKNFKQNTVLGMNRDLHKLKINDDFSNEDVINSEYTRKITNSYIELKDTIKKDK</sequence>
<dbReference type="Proteomes" id="UP000640335">
    <property type="component" value="Unassembled WGS sequence"/>
</dbReference>
<protein>
    <submittedName>
        <fullName evidence="1">Uncharacterized protein</fullName>
    </submittedName>
</protein>
<comment type="caution">
    <text evidence="1">The sequence shown here is derived from an EMBL/GenBank/DDBJ whole genome shotgun (WGS) entry which is preliminary data.</text>
</comment>
<name>A0ABR8Q3D5_9CLOT</name>
<accession>A0ABR8Q3D5</accession>
<evidence type="ECO:0000313" key="1">
    <source>
        <dbReference type="EMBL" id="MBD7914938.1"/>
    </source>
</evidence>
<dbReference type="EMBL" id="JACSQZ010000020">
    <property type="protein sequence ID" value="MBD7914938.1"/>
    <property type="molecule type" value="Genomic_DNA"/>
</dbReference>
<dbReference type="RefSeq" id="WP_191749703.1">
    <property type="nucleotide sequence ID" value="NZ_JACSQZ010000020.1"/>
</dbReference>
<reference evidence="1 2" key="1">
    <citation type="submission" date="2020-08" db="EMBL/GenBank/DDBJ databases">
        <title>A Genomic Blueprint of the Chicken Gut Microbiome.</title>
        <authorList>
            <person name="Gilroy R."/>
            <person name="Ravi A."/>
            <person name="Getino M."/>
            <person name="Pursley I."/>
            <person name="Horton D.L."/>
            <person name="Alikhan N.-F."/>
            <person name="Baker D."/>
            <person name="Gharbi K."/>
            <person name="Hall N."/>
            <person name="Watson M."/>
            <person name="Adriaenssens E.M."/>
            <person name="Foster-Nyarko E."/>
            <person name="Jarju S."/>
            <person name="Secka A."/>
            <person name="Antonio M."/>
            <person name="Oren A."/>
            <person name="Chaudhuri R."/>
            <person name="La Ragione R.M."/>
            <person name="Hildebrand F."/>
            <person name="Pallen M.J."/>
        </authorList>
    </citation>
    <scope>NUCLEOTIDE SEQUENCE [LARGE SCALE GENOMIC DNA]</scope>
    <source>
        <strain evidence="1 2">Sa3CUN1</strain>
    </source>
</reference>
<evidence type="ECO:0000313" key="2">
    <source>
        <dbReference type="Proteomes" id="UP000640335"/>
    </source>
</evidence>
<keyword evidence="2" id="KW-1185">Reference proteome</keyword>
<proteinExistence type="predicted"/>
<gene>
    <name evidence="1" type="ORF">H9660_07235</name>
</gene>